<dbReference type="Gene3D" id="3.40.50.2000">
    <property type="entry name" value="Glycogen Phosphorylase B"/>
    <property type="match status" value="1"/>
</dbReference>
<accession>A0A839GS66</accession>
<keyword evidence="2" id="KW-1185">Reference proteome</keyword>
<keyword evidence="1" id="KW-0808">Transferase</keyword>
<evidence type="ECO:0000313" key="2">
    <source>
        <dbReference type="Proteomes" id="UP000563094"/>
    </source>
</evidence>
<organism evidence="1 2">
    <name type="scientific">Rufibacter quisquiliarum</name>
    <dbReference type="NCBI Taxonomy" id="1549639"/>
    <lineage>
        <taxon>Bacteria</taxon>
        <taxon>Pseudomonadati</taxon>
        <taxon>Bacteroidota</taxon>
        <taxon>Cytophagia</taxon>
        <taxon>Cytophagales</taxon>
        <taxon>Hymenobacteraceae</taxon>
        <taxon>Rufibacter</taxon>
    </lineage>
</organism>
<dbReference type="GO" id="GO:0016740">
    <property type="term" value="F:transferase activity"/>
    <property type="evidence" value="ECO:0007669"/>
    <property type="project" value="UniProtKB-KW"/>
</dbReference>
<evidence type="ECO:0000313" key="1">
    <source>
        <dbReference type="EMBL" id="MBA9076671.1"/>
    </source>
</evidence>
<dbReference type="EMBL" id="JACJIQ010000004">
    <property type="protein sequence ID" value="MBA9076671.1"/>
    <property type="molecule type" value="Genomic_DNA"/>
</dbReference>
<dbReference type="SUPFAM" id="SSF53756">
    <property type="entry name" value="UDP-Glycosyltransferase/glycogen phosphorylase"/>
    <property type="match status" value="1"/>
</dbReference>
<dbReference type="RefSeq" id="WP_182512440.1">
    <property type="nucleotide sequence ID" value="NZ_JACJIQ010000004.1"/>
</dbReference>
<comment type="caution">
    <text evidence="1">The sequence shown here is derived from an EMBL/GenBank/DDBJ whole genome shotgun (WGS) entry which is preliminary data.</text>
</comment>
<dbReference type="PANTHER" id="PTHR46656:SF3">
    <property type="entry name" value="PUTATIVE-RELATED"/>
    <property type="match status" value="1"/>
</dbReference>
<dbReference type="Pfam" id="PF20706">
    <property type="entry name" value="GT4-conflict"/>
    <property type="match status" value="1"/>
</dbReference>
<sequence length="412" mass="46301">MSNMVSDESPEGTCLHYVGFGETTGYGVAAKTLVQALRKTGTTVFFTQVQAGPPEDGGVVLTSDLPPAARCRYTIVHTVPEYYPYWVRKEKEATPPQSVWGYTTWETDRLPSHWPALLNQMDGIMVTSHWNRQVFAQCGVTVPILVLPHVSEFEGKAGSDSEPSQTLHSLFRAAKGHFLFYSIGVWNERKAPWVLIKAFQEEFKPDEKVALLLKTGVEDWTSPCKRRWDRLFRKRFGRAAVALRKCSEKGGAKVFHLDQELSNQAMARLHTRGDCFVSLTRGEGWGMGAYEAAWFGKPVIMTAYGGALDYLPEEHAYLVPYELVAVKTSFGQESYSSNQRWAEVEVQKAREVLRDVFENRQKASEKGAKLQRHLQENFSATAIAHRCLQILSGAEQHAVGYAEGEKSNNSRE</sequence>
<name>A0A839GS66_9BACT</name>
<dbReference type="PANTHER" id="PTHR46656">
    <property type="entry name" value="PUTATIVE-RELATED"/>
    <property type="match status" value="1"/>
</dbReference>
<dbReference type="Proteomes" id="UP000563094">
    <property type="component" value="Unassembled WGS sequence"/>
</dbReference>
<dbReference type="CDD" id="cd03801">
    <property type="entry name" value="GT4_PimA-like"/>
    <property type="match status" value="1"/>
</dbReference>
<gene>
    <name evidence="1" type="ORF">FHS90_001377</name>
</gene>
<dbReference type="AlphaFoldDB" id="A0A839GS66"/>
<protein>
    <submittedName>
        <fullName evidence="1">Glycosyltransferase involved in cell wall biosynthesis</fullName>
    </submittedName>
</protein>
<proteinExistence type="predicted"/>
<reference evidence="1 2" key="1">
    <citation type="submission" date="2020-08" db="EMBL/GenBank/DDBJ databases">
        <title>Genomic Encyclopedia of Type Strains, Phase IV (KMG-IV): sequencing the most valuable type-strain genomes for metagenomic binning, comparative biology and taxonomic classification.</title>
        <authorList>
            <person name="Goeker M."/>
        </authorList>
    </citation>
    <scope>NUCLEOTIDE SEQUENCE [LARGE SCALE GENOMIC DNA]</scope>
    <source>
        <strain evidence="1 2">DSM 29854</strain>
    </source>
</reference>